<sequence length="161" mass="16947">MIAALLAAVALAQAPAATPPARRTLGIFERWGAFADAAPRRCYAIAKPISRRTALYPFASVATWPGAHARNQLHLRLSRRRAPSAQVTLSVGDRRFPLRAGTLDAWAPDAAADRAIVSAMRSARSMSVESLAEGGRPFVDVYALKGAATAIDAAALACLPA</sequence>
<dbReference type="EMBL" id="SDPT01000003">
    <property type="protein sequence ID" value="RXZ30466.1"/>
    <property type="molecule type" value="Genomic_DNA"/>
</dbReference>
<dbReference type="OrthoDB" id="7426653at2"/>
<organism evidence="1 2">
    <name type="scientific">Sphingomonas desiccabilis</name>
    <dbReference type="NCBI Taxonomy" id="429134"/>
    <lineage>
        <taxon>Bacteria</taxon>
        <taxon>Pseudomonadati</taxon>
        <taxon>Pseudomonadota</taxon>
        <taxon>Alphaproteobacteria</taxon>
        <taxon>Sphingomonadales</taxon>
        <taxon>Sphingomonadaceae</taxon>
        <taxon>Sphingomonas</taxon>
    </lineage>
</organism>
<protein>
    <submittedName>
        <fullName evidence="1">Uncharacterized protein</fullName>
    </submittedName>
</protein>
<keyword evidence="2" id="KW-1185">Reference proteome</keyword>
<reference evidence="1 2" key="1">
    <citation type="submission" date="2019-01" db="EMBL/GenBank/DDBJ databases">
        <title>Sphingomonas mucosissima sp. nov. and Sphingomonas desiccabilis sp. nov., from biological soil crusts in the Colorado Plateau, USA.</title>
        <authorList>
            <person name="Zhu D."/>
        </authorList>
    </citation>
    <scope>NUCLEOTIDE SEQUENCE [LARGE SCALE GENOMIC DNA]</scope>
    <source>
        <strain evidence="1 2">CP1D</strain>
    </source>
</reference>
<name>A0A4Q2IRG8_9SPHN</name>
<dbReference type="AlphaFoldDB" id="A0A4Q2IRG8"/>
<dbReference type="RefSeq" id="WP_129342981.1">
    <property type="nucleotide sequence ID" value="NZ_JACIDD010000003.1"/>
</dbReference>
<proteinExistence type="predicted"/>
<accession>A0A4Q2IRG8</accession>
<comment type="caution">
    <text evidence="1">The sequence shown here is derived from an EMBL/GenBank/DDBJ whole genome shotgun (WGS) entry which is preliminary data.</text>
</comment>
<evidence type="ECO:0000313" key="2">
    <source>
        <dbReference type="Proteomes" id="UP000292347"/>
    </source>
</evidence>
<gene>
    <name evidence="1" type="ORF">EO081_14870</name>
</gene>
<evidence type="ECO:0000313" key="1">
    <source>
        <dbReference type="EMBL" id="RXZ30466.1"/>
    </source>
</evidence>
<dbReference type="Proteomes" id="UP000292347">
    <property type="component" value="Unassembled WGS sequence"/>
</dbReference>